<keyword evidence="2" id="KW-0012">Acyltransferase</keyword>
<evidence type="ECO:0000313" key="5">
    <source>
        <dbReference type="Proteomes" id="UP001144612"/>
    </source>
</evidence>
<evidence type="ECO:0000256" key="2">
    <source>
        <dbReference type="ARBA" id="ARBA00023315"/>
    </source>
</evidence>
<evidence type="ECO:0000259" key="3">
    <source>
        <dbReference type="PROSITE" id="PS51186"/>
    </source>
</evidence>
<sequence>MEIIQATEKDLQSVLDLMSNVVENLSKKGIFQWDSSYPNRDIFLKDIKNHSLYVIKDNNSYLGTITLNEEQAPEYCNVDWLTSNKKTLVIHRLAVSPNYQGKGIGRKLIDFAEQLGHKKNYDSIRLDAFSKNLNSVNFYEKCGYIKTGEVYFGYQTSPFPCFEKILY</sequence>
<evidence type="ECO:0000256" key="1">
    <source>
        <dbReference type="ARBA" id="ARBA00022679"/>
    </source>
</evidence>
<accession>A0ABT4DA06</accession>
<feature type="domain" description="N-acetyltransferase" evidence="3">
    <location>
        <begin position="1"/>
        <end position="167"/>
    </location>
</feature>
<keyword evidence="1" id="KW-0808">Transferase</keyword>
<dbReference type="InterPro" id="IPR016181">
    <property type="entry name" value="Acyl_CoA_acyltransferase"/>
</dbReference>
<protein>
    <submittedName>
        <fullName evidence="4">GNAT family N-acetyltransferase</fullName>
    </submittedName>
</protein>
<dbReference type="EMBL" id="JAPQFJ010000010">
    <property type="protein sequence ID" value="MCY6959140.1"/>
    <property type="molecule type" value="Genomic_DNA"/>
</dbReference>
<dbReference type="Pfam" id="PF00583">
    <property type="entry name" value="Acetyltransf_1"/>
    <property type="match status" value="1"/>
</dbReference>
<dbReference type="Gene3D" id="3.40.630.30">
    <property type="match status" value="1"/>
</dbReference>
<dbReference type="InterPro" id="IPR050680">
    <property type="entry name" value="YpeA/RimI_acetyltransf"/>
</dbReference>
<dbReference type="CDD" id="cd04301">
    <property type="entry name" value="NAT_SF"/>
    <property type="match status" value="1"/>
</dbReference>
<dbReference type="SUPFAM" id="SSF55729">
    <property type="entry name" value="Acyl-CoA N-acyltransferases (Nat)"/>
    <property type="match status" value="1"/>
</dbReference>
<comment type="caution">
    <text evidence="4">The sequence shown here is derived from an EMBL/GenBank/DDBJ whole genome shotgun (WGS) entry which is preliminary data.</text>
</comment>
<dbReference type="InterPro" id="IPR000182">
    <property type="entry name" value="GNAT_dom"/>
</dbReference>
<gene>
    <name evidence="4" type="ORF">OW729_11040</name>
</gene>
<dbReference type="RefSeq" id="WP_268061563.1">
    <property type="nucleotide sequence ID" value="NZ_JAPQFJ010000010.1"/>
</dbReference>
<dbReference type="PROSITE" id="PS51186">
    <property type="entry name" value="GNAT"/>
    <property type="match status" value="1"/>
</dbReference>
<proteinExistence type="predicted"/>
<organism evidence="4 5">
    <name type="scientific">Clostridium brassicae</name>
    <dbReference type="NCBI Taxonomy" id="2999072"/>
    <lineage>
        <taxon>Bacteria</taxon>
        <taxon>Bacillati</taxon>
        <taxon>Bacillota</taxon>
        <taxon>Clostridia</taxon>
        <taxon>Eubacteriales</taxon>
        <taxon>Clostridiaceae</taxon>
        <taxon>Clostridium</taxon>
    </lineage>
</organism>
<dbReference type="PANTHER" id="PTHR43420:SF47">
    <property type="entry name" value="N-ACETYLTRANSFERASE DOMAIN-CONTAINING PROTEIN"/>
    <property type="match status" value="1"/>
</dbReference>
<reference evidence="4" key="1">
    <citation type="submission" date="2022-12" db="EMBL/GenBank/DDBJ databases">
        <title>Clostridium sp. nov., isolated from industrial wastewater.</title>
        <authorList>
            <person name="Jiayan W."/>
        </authorList>
    </citation>
    <scope>NUCLEOTIDE SEQUENCE</scope>
    <source>
        <strain evidence="4">ZC22-4</strain>
    </source>
</reference>
<keyword evidence="5" id="KW-1185">Reference proteome</keyword>
<dbReference type="PANTHER" id="PTHR43420">
    <property type="entry name" value="ACETYLTRANSFERASE"/>
    <property type="match status" value="1"/>
</dbReference>
<dbReference type="Proteomes" id="UP001144612">
    <property type="component" value="Unassembled WGS sequence"/>
</dbReference>
<name>A0ABT4DA06_9CLOT</name>
<evidence type="ECO:0000313" key="4">
    <source>
        <dbReference type="EMBL" id="MCY6959140.1"/>
    </source>
</evidence>